<name>A0A927C3G1_9GAMM</name>
<dbReference type="EMBL" id="JACXLD010000003">
    <property type="protein sequence ID" value="MBD2858926.1"/>
    <property type="molecule type" value="Genomic_DNA"/>
</dbReference>
<protein>
    <recommendedName>
        <fullName evidence="9">RNA polymerase-associated protein RapA</fullName>
        <ecNumber evidence="9">3.6.4.-</ecNumber>
    </recommendedName>
    <alternativeName>
        <fullName evidence="9">ATP-dependent helicase HepA</fullName>
    </alternativeName>
</protein>
<dbReference type="PROSITE" id="PS51192">
    <property type="entry name" value="HELICASE_ATP_BIND_1"/>
    <property type="match status" value="1"/>
</dbReference>
<accession>A0A927C3G1</accession>
<dbReference type="RefSeq" id="WP_190764233.1">
    <property type="nucleotide sequence ID" value="NZ_JACXLD010000003.1"/>
</dbReference>
<evidence type="ECO:0000256" key="4">
    <source>
        <dbReference type="ARBA" id="ARBA00022840"/>
    </source>
</evidence>
<organism evidence="12 13">
    <name type="scientific">Spongiibacter pelagi</name>
    <dbReference type="NCBI Taxonomy" id="2760804"/>
    <lineage>
        <taxon>Bacteria</taxon>
        <taxon>Pseudomonadati</taxon>
        <taxon>Pseudomonadota</taxon>
        <taxon>Gammaproteobacteria</taxon>
        <taxon>Cellvibrionales</taxon>
        <taxon>Spongiibacteraceae</taxon>
        <taxon>Spongiibacter</taxon>
    </lineage>
</organism>
<evidence type="ECO:0000256" key="7">
    <source>
        <dbReference type="ARBA" id="ARBA00023159"/>
    </source>
</evidence>
<keyword evidence="8 9" id="KW-0804">Transcription</keyword>
<dbReference type="InterPro" id="IPR049730">
    <property type="entry name" value="SNF2/RAD54-like_C"/>
</dbReference>
<dbReference type="GO" id="GO:0006355">
    <property type="term" value="P:regulation of DNA-templated transcription"/>
    <property type="evidence" value="ECO:0007669"/>
    <property type="project" value="UniProtKB-UniRule"/>
</dbReference>
<dbReference type="SMART" id="SM00487">
    <property type="entry name" value="DEXDc"/>
    <property type="match status" value="1"/>
</dbReference>
<comment type="similarity">
    <text evidence="9">Belongs to the SNF2/RAD54 helicase family. RapA subfamily.</text>
</comment>
<keyword evidence="5 9" id="KW-0805">Transcription regulation</keyword>
<evidence type="ECO:0000256" key="5">
    <source>
        <dbReference type="ARBA" id="ARBA00023015"/>
    </source>
</evidence>
<evidence type="ECO:0000256" key="6">
    <source>
        <dbReference type="ARBA" id="ARBA00023125"/>
    </source>
</evidence>
<dbReference type="Pfam" id="PF00176">
    <property type="entry name" value="SNF2-rel_dom"/>
    <property type="match status" value="1"/>
</dbReference>
<feature type="domain" description="Helicase C-terminal" evidence="11">
    <location>
        <begin position="486"/>
        <end position="643"/>
    </location>
</feature>
<dbReference type="CDD" id="cd18011">
    <property type="entry name" value="DEXDc_RapA"/>
    <property type="match status" value="1"/>
</dbReference>
<dbReference type="InterPro" id="IPR057342">
    <property type="entry name" value="DEXDc_RapA"/>
</dbReference>
<dbReference type="InterPro" id="IPR001650">
    <property type="entry name" value="Helicase_C-like"/>
</dbReference>
<dbReference type="Pfam" id="PF00271">
    <property type="entry name" value="Helicase_C"/>
    <property type="match status" value="1"/>
</dbReference>
<keyword evidence="6 9" id="KW-0238">DNA-binding</keyword>
<comment type="function">
    <text evidence="9">Transcription regulator that activates transcription by stimulating RNA polymerase (RNAP) recycling in case of stress conditions such as supercoiled DNA or high salt concentrations. Probably acts by releasing the RNAP, when it is trapped or immobilized on tightly supercoiled DNA. Does not activate transcription on linear DNA. Probably not involved in DNA repair.</text>
</comment>
<dbReference type="InterPro" id="IPR040766">
    <property type="entry name" value="Tudor_2_RapA"/>
</dbReference>
<dbReference type="Gene3D" id="2.30.30.930">
    <property type="match status" value="1"/>
</dbReference>
<proteinExistence type="inferred from homology"/>
<dbReference type="HAMAP" id="MF_01821">
    <property type="entry name" value="Helicase_RapA"/>
    <property type="match status" value="1"/>
</dbReference>
<dbReference type="Gene3D" id="3.40.50.10810">
    <property type="entry name" value="Tandem AAA-ATPase domain"/>
    <property type="match status" value="1"/>
</dbReference>
<dbReference type="Gene3D" id="3.30.360.80">
    <property type="match status" value="1"/>
</dbReference>
<evidence type="ECO:0000256" key="1">
    <source>
        <dbReference type="ARBA" id="ARBA00022741"/>
    </source>
</evidence>
<evidence type="ECO:0000256" key="3">
    <source>
        <dbReference type="ARBA" id="ARBA00022806"/>
    </source>
</evidence>
<dbReference type="Gene3D" id="2.30.30.140">
    <property type="match status" value="1"/>
</dbReference>
<dbReference type="Gene3D" id="6.10.140.1500">
    <property type="match status" value="1"/>
</dbReference>
<keyword evidence="7 9" id="KW-0010">Activator</keyword>
<evidence type="ECO:0000259" key="10">
    <source>
        <dbReference type="PROSITE" id="PS51192"/>
    </source>
</evidence>
<dbReference type="SMART" id="SM00490">
    <property type="entry name" value="HELICc"/>
    <property type="match status" value="1"/>
</dbReference>
<dbReference type="InterPro" id="IPR000330">
    <property type="entry name" value="SNF2_N"/>
</dbReference>
<keyword evidence="4 9" id="KW-0067">ATP-binding</keyword>
<comment type="caution">
    <text evidence="12">The sequence shown here is derived from an EMBL/GenBank/DDBJ whole genome shotgun (WGS) entry which is preliminary data.</text>
</comment>
<dbReference type="InterPro" id="IPR022737">
    <property type="entry name" value="RapA_C"/>
</dbReference>
<feature type="domain" description="Helicase ATP-binding" evidence="10">
    <location>
        <begin position="164"/>
        <end position="352"/>
    </location>
</feature>
<keyword evidence="1 9" id="KW-0547">Nucleotide-binding</keyword>
<dbReference type="GO" id="GO:0016817">
    <property type="term" value="F:hydrolase activity, acting on acid anhydrides"/>
    <property type="evidence" value="ECO:0007669"/>
    <property type="project" value="InterPro"/>
</dbReference>
<evidence type="ECO:0000256" key="9">
    <source>
        <dbReference type="HAMAP-Rule" id="MF_01821"/>
    </source>
</evidence>
<evidence type="ECO:0000313" key="12">
    <source>
        <dbReference type="EMBL" id="MBD2858926.1"/>
    </source>
</evidence>
<dbReference type="PANTHER" id="PTHR45766">
    <property type="entry name" value="DNA ANNEALING HELICASE AND ENDONUCLEASE ZRANB3 FAMILY MEMBER"/>
    <property type="match status" value="1"/>
</dbReference>
<dbReference type="GO" id="GO:0004386">
    <property type="term" value="F:helicase activity"/>
    <property type="evidence" value="ECO:0007669"/>
    <property type="project" value="UniProtKB-UniRule"/>
</dbReference>
<evidence type="ECO:0000259" key="11">
    <source>
        <dbReference type="PROSITE" id="PS51194"/>
    </source>
</evidence>
<feature type="short sequence motif" description="DEAH box" evidence="9">
    <location>
        <begin position="297"/>
        <end position="300"/>
    </location>
</feature>
<gene>
    <name evidence="9 12" type="primary">rapA</name>
    <name evidence="12" type="ORF">IB286_07855</name>
</gene>
<feature type="binding site" evidence="9">
    <location>
        <begin position="177"/>
        <end position="184"/>
    </location>
    <ligand>
        <name>ATP</name>
        <dbReference type="ChEBI" id="CHEBI:30616"/>
    </ligand>
</feature>
<dbReference type="InterPro" id="IPR014001">
    <property type="entry name" value="Helicase_ATP-bd"/>
</dbReference>
<evidence type="ECO:0000313" key="13">
    <source>
        <dbReference type="Proteomes" id="UP000610558"/>
    </source>
</evidence>
<reference evidence="12" key="1">
    <citation type="submission" date="2020-09" db="EMBL/GenBank/DDBJ databases">
        <authorList>
            <person name="Yoon J.-W."/>
        </authorList>
    </citation>
    <scope>NUCLEOTIDE SEQUENCE</scope>
    <source>
        <strain evidence="12">KMU-158</strain>
    </source>
</reference>
<dbReference type="Proteomes" id="UP000610558">
    <property type="component" value="Unassembled WGS sequence"/>
</dbReference>
<keyword evidence="2 9" id="KW-0378">Hydrolase</keyword>
<dbReference type="EC" id="3.6.4.-" evidence="9"/>
<evidence type="ECO:0000256" key="8">
    <source>
        <dbReference type="ARBA" id="ARBA00023163"/>
    </source>
</evidence>
<dbReference type="NCBIfam" id="NF003426">
    <property type="entry name" value="PRK04914.1"/>
    <property type="match status" value="1"/>
</dbReference>
<evidence type="ECO:0000256" key="2">
    <source>
        <dbReference type="ARBA" id="ARBA00022801"/>
    </source>
</evidence>
<dbReference type="Pfam" id="PF18337">
    <property type="entry name" value="Tudor_RapA"/>
    <property type="match status" value="1"/>
</dbReference>
<dbReference type="SUPFAM" id="SSF52540">
    <property type="entry name" value="P-loop containing nucleoside triphosphate hydrolases"/>
    <property type="match status" value="2"/>
</dbReference>
<dbReference type="InterPro" id="IPR040765">
    <property type="entry name" value="Tudor_1_RapA"/>
</dbReference>
<keyword evidence="3 9" id="KW-0347">Helicase</keyword>
<dbReference type="PROSITE" id="PS51194">
    <property type="entry name" value="HELICASE_CTER"/>
    <property type="match status" value="1"/>
</dbReference>
<dbReference type="GO" id="GO:0005524">
    <property type="term" value="F:ATP binding"/>
    <property type="evidence" value="ECO:0007669"/>
    <property type="project" value="UniProtKB-UniRule"/>
</dbReference>
<dbReference type="GO" id="GO:0003677">
    <property type="term" value="F:DNA binding"/>
    <property type="evidence" value="ECO:0007669"/>
    <property type="project" value="UniProtKB-KW"/>
</dbReference>
<comment type="subunit">
    <text evidence="9">Interacts with the RNAP. Has a higher affinity for the core RNAP than for the holoenzyme. Its ATPase activity is stimulated by binding to RNAP.</text>
</comment>
<dbReference type="InterPro" id="IPR038718">
    <property type="entry name" value="SNF2-like_sf"/>
</dbReference>
<dbReference type="AlphaFoldDB" id="A0A927C3G1"/>
<keyword evidence="13" id="KW-1185">Reference proteome</keyword>
<dbReference type="InterPro" id="IPR027417">
    <property type="entry name" value="P-loop_NTPase"/>
</dbReference>
<dbReference type="Pfam" id="PF12137">
    <property type="entry name" value="RapA_C"/>
    <property type="match status" value="1"/>
</dbReference>
<dbReference type="CDD" id="cd18793">
    <property type="entry name" value="SF2_C_SNF"/>
    <property type="match status" value="1"/>
</dbReference>
<dbReference type="Gene3D" id="3.40.50.300">
    <property type="entry name" value="P-loop containing nucleotide triphosphate hydrolases"/>
    <property type="match status" value="1"/>
</dbReference>
<sequence>MSEIFIPGQRWISNAEPDLGLGIILEAENRRVLIAFPASEEERTYAAASAPLSRVQYQAGDAIRIADHPPLTVIEAIEQQGCFIYLAEDEHGNRQPVPEQVLSAHISLSSAKDKLLAGQVEHQRRYQLRIATLEQSQRHAAAGSHGVMGPRVQLLPHQFYIAKQAAQHEQVRLLLADEVGLGKTIEAGLIVHQRVLQDRAKRILILVPETLVNQWLVEMLRRFNLQFSIFDEERCGEIDGYRDEADSLFYDEEEEKLKERNPFEEAQLILASMDWLSGHPRRAEQLCQTQWDMLVVDEAHNLHWQADGSSDAGYQLLEQLCNVVPSVLMLTATPENAGIEGHFARLRLLDPQRYPSLEAFQKEQAGYAELSQLIDRLQTQPEDVIASSADMAQLKALLDAASLAQFADNPAHHAPQLIDALLDRFGTGRSLFRNTRASIGGFPARKLNPHPLPLPTGYGEGSLEEQLYPERAQTPDWVNDDPRINWLEKFLLSNIDSKVLLICGNADIARDIELFLRLRRGIASSVFYEDMSLLERDRAAAYFADPEEGAQLLVCSEIGSEGRNFQFAEHLVLFDLPLNPDLLEQRIGRLDRIGRRGEVQIHTPYFEQSAQESLLAWYRDALKIFSEPCTIGSAIMAQYKTILCDALTQQRPQELSGLIAEASKTAESLREQLSAGRNRLLELNSCRRPQADHLLSQLQQDERPEQLREYLELLCDQFGVDIEEHSENAIILRPGEQMLTEAFPHLPEEGMTGTFDRERALSREDMHFLTWEHPLVHDSIAMIHSGDFGAAAVSTLPVKGLPAGTLLLEAYYSPTVQAPVEMQLQRFLAGTSQRFLIDKKAKDLSAAVSHDRLNQLCQNVKRKLVPALMRQVREELGSMVQQLDGLVEIKLGEWRKQAGEAFMAQRNSERLRLVSLAERNPDIGQAELAAFDQASQKGQQALEQMQLNLYGLRLAIVSQ</sequence>
<dbReference type="InterPro" id="IPR023949">
    <property type="entry name" value="Helicase_RapA"/>
</dbReference>
<dbReference type="Pfam" id="PF18339">
    <property type="entry name" value="Tudor_1_RapA"/>
    <property type="match status" value="1"/>
</dbReference>
<dbReference type="PANTHER" id="PTHR45766:SF6">
    <property type="entry name" value="SWI_SNF-RELATED MATRIX-ASSOCIATED ACTIN-DEPENDENT REGULATOR OF CHROMATIN SUBFAMILY A-LIKE PROTEIN 1"/>
    <property type="match status" value="1"/>
</dbReference>